<keyword evidence="13" id="KW-1185">Reference proteome</keyword>
<dbReference type="PANTHER" id="PTHR13832">
    <property type="entry name" value="PROTEIN PHOSPHATASE 2C"/>
    <property type="match status" value="1"/>
</dbReference>
<comment type="cofactor">
    <cofactor evidence="1">
        <name>Mn(2+)</name>
        <dbReference type="ChEBI" id="CHEBI:29035"/>
    </cofactor>
</comment>
<dbReference type="FunFam" id="3.60.40.10:FF:000016">
    <property type="entry name" value="Protein phosphatase 2C"/>
    <property type="match status" value="1"/>
</dbReference>
<keyword evidence="5" id="KW-0479">Metal-binding</keyword>
<gene>
    <name evidence="12" type="ORF">PV328_009829</name>
</gene>
<dbReference type="InterPro" id="IPR001932">
    <property type="entry name" value="PPM-type_phosphatase-like_dom"/>
</dbReference>
<evidence type="ECO:0000313" key="13">
    <source>
        <dbReference type="Proteomes" id="UP001168990"/>
    </source>
</evidence>
<dbReference type="Pfam" id="PF00481">
    <property type="entry name" value="PP2C"/>
    <property type="match status" value="1"/>
</dbReference>
<name>A0AA39C6N4_9HYME</name>
<keyword evidence="8" id="KW-0464">Manganese</keyword>
<evidence type="ECO:0000256" key="2">
    <source>
        <dbReference type="ARBA" id="ARBA00001946"/>
    </source>
</evidence>
<sequence length="373" mass="41924">MGQTLSEPITTKTSSCCRDSNYIVGSSCMQGWRIKMEDCHVHILSLPDDPGTAFFAVYDGHGGATMSQYAGKHLHEYIIKTKEYAEGNIVKAMEQGFLQLDKAMQDDTVLKTERSGTTVIAILIKNNTLYCANAGDSRAVACINGEALSLSRDHKPTLDDERRRIQAAGGWVEFNRVNGHLALSRALGDFKFKRNNEKSAEDQVVTAFPEVRMFPITEDWEFVILACDGIWDVLLSIDAVEFIRQKLVDLVTINPEEICEELLDHCLAPDALMGTGCDNMTVIIVVFLHGKPQSRIIRSCKRQFISQPSTVDQFTSFHGDTSDNNEQICELNHEKEEDKDEKKGKLNKTSDKDDEKNLNRETKNHKDDEEEPS</sequence>
<evidence type="ECO:0000256" key="3">
    <source>
        <dbReference type="ARBA" id="ARBA00006702"/>
    </source>
</evidence>
<evidence type="ECO:0000256" key="10">
    <source>
        <dbReference type="SAM" id="MobiDB-lite"/>
    </source>
</evidence>
<keyword evidence="7 9" id="KW-0904">Protein phosphatase</keyword>
<evidence type="ECO:0000313" key="12">
    <source>
        <dbReference type="EMBL" id="KAK0158890.1"/>
    </source>
</evidence>
<feature type="region of interest" description="Disordered" evidence="10">
    <location>
        <begin position="332"/>
        <end position="373"/>
    </location>
</feature>
<dbReference type="GO" id="GO:0046872">
    <property type="term" value="F:metal ion binding"/>
    <property type="evidence" value="ECO:0007669"/>
    <property type="project" value="UniProtKB-KW"/>
</dbReference>
<dbReference type="PROSITE" id="PS51746">
    <property type="entry name" value="PPM_2"/>
    <property type="match status" value="1"/>
</dbReference>
<dbReference type="EMBL" id="JAQQBS010001424">
    <property type="protein sequence ID" value="KAK0158890.1"/>
    <property type="molecule type" value="Genomic_DNA"/>
</dbReference>
<reference evidence="12" key="1">
    <citation type="journal article" date="2023" name="bioRxiv">
        <title>Scaffold-level genome assemblies of two parasitoid biocontrol wasps reveal the parthenogenesis mechanism and an associated novel virus.</title>
        <authorList>
            <person name="Inwood S."/>
            <person name="Skelly J."/>
            <person name="Guhlin J."/>
            <person name="Harrop T."/>
            <person name="Goldson S."/>
            <person name="Dearden P."/>
        </authorList>
    </citation>
    <scope>NUCLEOTIDE SEQUENCE</scope>
    <source>
        <strain evidence="12">Irish</strain>
        <tissue evidence="12">Whole body</tissue>
    </source>
</reference>
<evidence type="ECO:0000256" key="6">
    <source>
        <dbReference type="ARBA" id="ARBA00022801"/>
    </source>
</evidence>
<dbReference type="SMART" id="SM00332">
    <property type="entry name" value="PP2Cc"/>
    <property type="match status" value="1"/>
</dbReference>
<dbReference type="SUPFAM" id="SSF81606">
    <property type="entry name" value="PP2C-like"/>
    <property type="match status" value="1"/>
</dbReference>
<dbReference type="InterPro" id="IPR036457">
    <property type="entry name" value="PPM-type-like_dom_sf"/>
</dbReference>
<evidence type="ECO:0000256" key="5">
    <source>
        <dbReference type="ARBA" id="ARBA00022723"/>
    </source>
</evidence>
<evidence type="ECO:0000256" key="1">
    <source>
        <dbReference type="ARBA" id="ARBA00001936"/>
    </source>
</evidence>
<feature type="domain" description="PPM-type phosphatase" evidence="11">
    <location>
        <begin position="23"/>
        <end position="287"/>
    </location>
</feature>
<evidence type="ECO:0000259" key="11">
    <source>
        <dbReference type="PROSITE" id="PS51746"/>
    </source>
</evidence>
<proteinExistence type="inferred from homology"/>
<dbReference type="Gene3D" id="3.60.40.10">
    <property type="entry name" value="PPM-type phosphatase domain"/>
    <property type="match status" value="1"/>
</dbReference>
<dbReference type="Proteomes" id="UP001168990">
    <property type="component" value="Unassembled WGS sequence"/>
</dbReference>
<dbReference type="InterPro" id="IPR000222">
    <property type="entry name" value="PP2C_BS"/>
</dbReference>
<comment type="cofactor">
    <cofactor evidence="2">
        <name>Mg(2+)</name>
        <dbReference type="ChEBI" id="CHEBI:18420"/>
    </cofactor>
</comment>
<dbReference type="PROSITE" id="PS01032">
    <property type="entry name" value="PPM_1"/>
    <property type="match status" value="1"/>
</dbReference>
<dbReference type="AlphaFoldDB" id="A0AA39C6N4"/>
<reference evidence="12" key="2">
    <citation type="submission" date="2023-03" db="EMBL/GenBank/DDBJ databases">
        <authorList>
            <person name="Inwood S.N."/>
            <person name="Skelly J.G."/>
            <person name="Guhlin J."/>
            <person name="Harrop T.W.R."/>
            <person name="Goldson S.G."/>
            <person name="Dearden P.K."/>
        </authorList>
    </citation>
    <scope>NUCLEOTIDE SEQUENCE</scope>
    <source>
        <strain evidence="12">Irish</strain>
        <tissue evidence="12">Whole body</tissue>
    </source>
</reference>
<comment type="similarity">
    <text evidence="3 9">Belongs to the PP2C family.</text>
</comment>
<evidence type="ECO:0000256" key="9">
    <source>
        <dbReference type="RuleBase" id="RU003465"/>
    </source>
</evidence>
<dbReference type="EC" id="3.1.3.16" evidence="4"/>
<dbReference type="CDD" id="cd00143">
    <property type="entry name" value="PP2Cc"/>
    <property type="match status" value="1"/>
</dbReference>
<accession>A0AA39C6N4</accession>
<protein>
    <recommendedName>
        <fullName evidence="4">protein-serine/threonine phosphatase</fullName>
        <ecNumber evidence="4">3.1.3.16</ecNumber>
    </recommendedName>
</protein>
<dbReference type="PANTHER" id="PTHR13832:SF565">
    <property type="entry name" value="AT28366P-RELATED"/>
    <property type="match status" value="1"/>
</dbReference>
<comment type="caution">
    <text evidence="12">The sequence shown here is derived from an EMBL/GenBank/DDBJ whole genome shotgun (WGS) entry which is preliminary data.</text>
</comment>
<dbReference type="InterPro" id="IPR015655">
    <property type="entry name" value="PP2C"/>
</dbReference>
<evidence type="ECO:0000256" key="8">
    <source>
        <dbReference type="ARBA" id="ARBA00023211"/>
    </source>
</evidence>
<keyword evidence="6 9" id="KW-0378">Hydrolase</keyword>
<evidence type="ECO:0000256" key="7">
    <source>
        <dbReference type="ARBA" id="ARBA00022912"/>
    </source>
</evidence>
<organism evidence="12 13">
    <name type="scientific">Microctonus aethiopoides</name>
    <dbReference type="NCBI Taxonomy" id="144406"/>
    <lineage>
        <taxon>Eukaryota</taxon>
        <taxon>Metazoa</taxon>
        <taxon>Ecdysozoa</taxon>
        <taxon>Arthropoda</taxon>
        <taxon>Hexapoda</taxon>
        <taxon>Insecta</taxon>
        <taxon>Pterygota</taxon>
        <taxon>Neoptera</taxon>
        <taxon>Endopterygota</taxon>
        <taxon>Hymenoptera</taxon>
        <taxon>Apocrita</taxon>
        <taxon>Ichneumonoidea</taxon>
        <taxon>Braconidae</taxon>
        <taxon>Euphorinae</taxon>
        <taxon>Microctonus</taxon>
    </lineage>
</organism>
<feature type="compositionally biased region" description="Basic and acidic residues" evidence="10">
    <location>
        <begin position="332"/>
        <end position="367"/>
    </location>
</feature>
<dbReference type="GO" id="GO:0004722">
    <property type="term" value="F:protein serine/threonine phosphatase activity"/>
    <property type="evidence" value="ECO:0007669"/>
    <property type="project" value="UniProtKB-EC"/>
</dbReference>
<evidence type="ECO:0000256" key="4">
    <source>
        <dbReference type="ARBA" id="ARBA00013081"/>
    </source>
</evidence>